<evidence type="ECO:0000313" key="3">
    <source>
        <dbReference type="Proteomes" id="UP000558284"/>
    </source>
</evidence>
<gene>
    <name evidence="2" type="ORF">H0241_31490</name>
</gene>
<organism evidence="2 3">
    <name type="scientific">Mesorhizobium neociceri</name>
    <dbReference type="NCBI Taxonomy" id="1307853"/>
    <lineage>
        <taxon>Bacteria</taxon>
        <taxon>Pseudomonadati</taxon>
        <taxon>Pseudomonadota</taxon>
        <taxon>Alphaproteobacteria</taxon>
        <taxon>Hyphomicrobiales</taxon>
        <taxon>Phyllobacteriaceae</taxon>
        <taxon>Mesorhizobium</taxon>
    </lineage>
</organism>
<protein>
    <submittedName>
        <fullName evidence="2">Uncharacterized protein</fullName>
    </submittedName>
</protein>
<accession>A0A838BDU6</accession>
<evidence type="ECO:0000256" key="1">
    <source>
        <dbReference type="SAM" id="MobiDB-lite"/>
    </source>
</evidence>
<dbReference type="EMBL" id="JACDTY010000027">
    <property type="protein sequence ID" value="MBA1144726.1"/>
    <property type="molecule type" value="Genomic_DNA"/>
</dbReference>
<dbReference type="Proteomes" id="UP000558284">
    <property type="component" value="Unassembled WGS sequence"/>
</dbReference>
<feature type="region of interest" description="Disordered" evidence="1">
    <location>
        <begin position="90"/>
        <end position="116"/>
    </location>
</feature>
<sequence length="116" mass="12574">MQDVHGWAFQKRLEGLPASRAVIVSFTSNKHLLALFRSVAKGQHADNSCTSDHDELLSSSAARKVHGELRGAIAFADRFPTIERDAVFGEANRVSGGGDEKESHHSRHPAKKGGKS</sequence>
<reference evidence="2 3" key="1">
    <citation type="submission" date="2020-07" db="EMBL/GenBank/DDBJ databases">
        <title>Definition of the novel symbiovar canariense within Mesorhizobium novociceri, a new species of genus Mesorhizobium nodulating Cicer canariense in the Caldera de Taburiente National Park (La Palma, Canary Islands).</title>
        <authorList>
            <person name="Leon-Barrios M."/>
            <person name="Perez-Yepez J."/>
            <person name="Flores-Felix J.D."/>
            <person name="Ramirez-Baena M.H."/>
            <person name="Pulido-Suarez L."/>
            <person name="Igual J.M."/>
            <person name="Velazquez E."/>
            <person name="Peix A."/>
        </authorList>
    </citation>
    <scope>NUCLEOTIDE SEQUENCE [LARGE SCALE GENOMIC DNA]</scope>
    <source>
        <strain evidence="2 3">CCANP35</strain>
    </source>
</reference>
<keyword evidence="3" id="KW-1185">Reference proteome</keyword>
<name>A0A838BDU6_9HYPH</name>
<feature type="compositionally biased region" description="Basic residues" evidence="1">
    <location>
        <begin position="104"/>
        <end position="116"/>
    </location>
</feature>
<evidence type="ECO:0000313" key="2">
    <source>
        <dbReference type="EMBL" id="MBA1144726.1"/>
    </source>
</evidence>
<dbReference type="AlphaFoldDB" id="A0A838BDU6"/>
<proteinExistence type="predicted"/>
<comment type="caution">
    <text evidence="2">The sequence shown here is derived from an EMBL/GenBank/DDBJ whole genome shotgun (WGS) entry which is preliminary data.</text>
</comment>